<dbReference type="InterPro" id="IPR036116">
    <property type="entry name" value="FN3_sf"/>
</dbReference>
<accession>A0A8C1MWN0</accession>
<evidence type="ECO:0000256" key="5">
    <source>
        <dbReference type="ARBA" id="ARBA00023034"/>
    </source>
</evidence>
<feature type="transmembrane region" description="Helical" evidence="10">
    <location>
        <begin position="1047"/>
        <end position="1071"/>
    </location>
</feature>
<feature type="domain" description="Fibronectin type-III" evidence="11">
    <location>
        <begin position="549"/>
        <end position="642"/>
    </location>
</feature>
<keyword evidence="4 10" id="KW-1133">Transmembrane helix</keyword>
<protein>
    <recommendedName>
        <fullName evidence="8">Fibronectin type-III domain-containing protein 3A</fullName>
    </recommendedName>
</protein>
<evidence type="ECO:0000313" key="13">
    <source>
        <dbReference type="Proteomes" id="UP000694427"/>
    </source>
</evidence>
<feature type="domain" description="Fibronectin type-III" evidence="11">
    <location>
        <begin position="922"/>
        <end position="1019"/>
    </location>
</feature>
<keyword evidence="5" id="KW-0333">Golgi apparatus</keyword>
<dbReference type="PANTHER" id="PTHR24099">
    <property type="entry name" value="E3 UBIQUITIN-PROTEIN LIGASE TRIM36-RELATED"/>
    <property type="match status" value="1"/>
</dbReference>
<dbReference type="SMART" id="SM00060">
    <property type="entry name" value="FN3"/>
    <property type="match status" value="8"/>
</dbReference>
<dbReference type="GO" id="GO:0000139">
    <property type="term" value="C:Golgi membrane"/>
    <property type="evidence" value="ECO:0007669"/>
    <property type="project" value="UniProtKB-SubCell"/>
</dbReference>
<feature type="region of interest" description="Disordered" evidence="9">
    <location>
        <begin position="95"/>
        <end position="202"/>
    </location>
</feature>
<evidence type="ECO:0000256" key="3">
    <source>
        <dbReference type="ARBA" id="ARBA00022737"/>
    </source>
</evidence>
<dbReference type="InterPro" id="IPR013783">
    <property type="entry name" value="Ig-like_fold"/>
</dbReference>
<dbReference type="Pfam" id="PF00041">
    <property type="entry name" value="fn3"/>
    <property type="match status" value="7"/>
</dbReference>
<evidence type="ECO:0000313" key="12">
    <source>
        <dbReference type="Ensembl" id="ENSCCRP00010082040.1"/>
    </source>
</evidence>
<dbReference type="Proteomes" id="UP000694427">
    <property type="component" value="Unplaced"/>
</dbReference>
<evidence type="ECO:0000256" key="1">
    <source>
        <dbReference type="ARBA" id="ARBA00004194"/>
    </source>
</evidence>
<evidence type="ECO:0000256" key="2">
    <source>
        <dbReference type="ARBA" id="ARBA00022692"/>
    </source>
</evidence>
<dbReference type="Gene3D" id="2.60.40.10">
    <property type="entry name" value="Immunoglobulins"/>
    <property type="match status" value="9"/>
</dbReference>
<keyword evidence="6 10" id="KW-0472">Membrane</keyword>
<dbReference type="CDD" id="cd00063">
    <property type="entry name" value="FN3"/>
    <property type="match status" value="8"/>
</dbReference>
<comment type="subcellular location">
    <subcellularLocation>
        <location evidence="1">Golgi apparatus membrane</location>
        <topology evidence="1">Single-pass membrane protein</topology>
    </subcellularLocation>
</comment>
<dbReference type="FunFam" id="2.60.40.10:FF:000175">
    <property type="entry name" value="Fibronectin type III domain containing 3A"/>
    <property type="match status" value="1"/>
</dbReference>
<feature type="domain" description="Fibronectin type-III" evidence="11">
    <location>
        <begin position="646"/>
        <end position="736"/>
    </location>
</feature>
<comment type="similarity">
    <text evidence="7">Belongs to the FNDC3 family.</text>
</comment>
<dbReference type="InterPro" id="IPR003961">
    <property type="entry name" value="FN3_dom"/>
</dbReference>
<dbReference type="FunFam" id="2.60.40.10:FF:000366">
    <property type="entry name" value="fibronectin type-III domain-containing protein 3A isoform X1"/>
    <property type="match status" value="1"/>
</dbReference>
<evidence type="ECO:0000259" key="11">
    <source>
        <dbReference type="PROSITE" id="PS50853"/>
    </source>
</evidence>
<feature type="domain" description="Fibronectin type-III" evidence="11">
    <location>
        <begin position="737"/>
        <end position="826"/>
    </location>
</feature>
<evidence type="ECO:0000256" key="10">
    <source>
        <dbReference type="SAM" id="Phobius"/>
    </source>
</evidence>
<evidence type="ECO:0000256" key="7">
    <source>
        <dbReference type="ARBA" id="ARBA00038207"/>
    </source>
</evidence>
<keyword evidence="2 10" id="KW-0812">Transmembrane</keyword>
<proteinExistence type="inferred from homology"/>
<reference evidence="12" key="2">
    <citation type="submission" date="2025-09" db="UniProtKB">
        <authorList>
            <consortium name="Ensembl"/>
        </authorList>
    </citation>
    <scope>IDENTIFICATION</scope>
</reference>
<evidence type="ECO:0000256" key="9">
    <source>
        <dbReference type="SAM" id="MobiDB-lite"/>
    </source>
</evidence>
<feature type="compositionally biased region" description="Gly residues" evidence="9">
    <location>
        <begin position="101"/>
        <end position="110"/>
    </location>
</feature>
<feature type="domain" description="Fibronectin type-III" evidence="11">
    <location>
        <begin position="827"/>
        <end position="921"/>
    </location>
</feature>
<dbReference type="AlphaFoldDB" id="A0A8C1MWN0"/>
<dbReference type="FunFam" id="2.60.40.10:FF:000195">
    <property type="entry name" value="Fibronectin type III domain containing 3A"/>
    <property type="match status" value="1"/>
</dbReference>
<dbReference type="PRINTS" id="PR00014">
    <property type="entry name" value="FNTYPEIII"/>
</dbReference>
<feature type="domain" description="Fibronectin type-III" evidence="11">
    <location>
        <begin position="451"/>
        <end position="545"/>
    </location>
</feature>
<dbReference type="FunFam" id="2.60.40.10:FF:000373">
    <property type="entry name" value="fibronectin type-III domain-containing protein 3A isoform X1"/>
    <property type="match status" value="1"/>
</dbReference>
<reference evidence="12" key="1">
    <citation type="submission" date="2025-08" db="UniProtKB">
        <authorList>
            <consortium name="Ensembl"/>
        </authorList>
    </citation>
    <scope>IDENTIFICATION</scope>
</reference>
<dbReference type="FunFam" id="2.60.40.10:FF:000337">
    <property type="entry name" value="fibronectin type-III domain-containing protein 3A isoform X2"/>
    <property type="match status" value="1"/>
</dbReference>
<dbReference type="FunFam" id="2.60.40.10:FF:000180">
    <property type="entry name" value="Fibronectin type III domain containing 3A"/>
    <property type="match status" value="1"/>
</dbReference>
<evidence type="ECO:0000256" key="4">
    <source>
        <dbReference type="ARBA" id="ARBA00022989"/>
    </source>
</evidence>
<sequence>QSSCLSAKSPGLVILVQVNPGESFTIQRDDGQFQCITGCRPFSWPLPVAHPVGSQGVPRPAKRYNPSNTHPPHGRAAFAHRDERASKTYERLQKKLKERQGTGGGGGGGMALSKDSPPPSPQKSRGTPPSGGDLQNGLGGKGAEEQAQPSTAVTALGKSPERGKETESGDIQARGVSLSWVAPSRTEGDDEPKEGEEDPAEPSFTYEVSVSYSGKDGKYKSCVCVCVCIFRVQAMCNCLQGIPSEPVSFTTLSCEPDKPSPPRKASGTKSSLVLQWKAPCDNGSKIQNYILQWDEGKGTDTFEQCYYGPQKQYRLTKLSTASRYSFRLAAKNDMGVSEFSEVVHIMTSCSVPAPPLSPELIQSGVTWLCVRWYRPAGSPKEDEISYVLEMEEEGSGYGFQASYDGDDLSHTVRNLHRSTTYRFRVVAYNAEGKSNPSGVSEFTTAPDRPGCPCRLAVKGKPHPTSFRLTWDPPKDNGGSDVTKYVAELSEGFSGCSWNQVYSGSAVECVCDGLSPGCSYQARVHCISAGGESPLTEPLQVQTPPVPPGPCQPPRVIGKPKAREVQLRWAPPLVDGGSAVSSYSVEMFAPQMEEGREVYQGSEVDCTVGSLLPGRTYGFRLRAANKAGYGPFSERSEVTTGPGAPEACRPPHVTCKSPTCAVISWETPSCNGAAVSEYRLEWGAAEGSMQMCYTGAALSHEMRGLLPATNYFCRVQAVNVAGVGPFSDAVLCQTPCSVPAPVSARPLLYSPSTCLGLRWEAPCDHGSEITSYLIDLGERQPILTGPVTKYIIQNLQPDTTYRIRIQALNILGAGPCSHTFKLKTKPLPPLPPRLECTASSHQTLRFKWGEGPAKAQPTDSLQYHLQMEDKSGRFISLYKGPCHTHKVQRLNESTSYAFRIQAFNEAGEGPFSTVYTFTTPRSPPAPLKAPRVERVDESCEVSWETLPPMKGDPVIYCLQSMQGNSEFKQIYKGSATSYQLPNLSSSTEYRFRVCAIRQCQDAPEIIGPYSSTVILLPPRVDSPGVSGTTGSKAAEAQKPKRSMTDEQFSFLIIALLAVTSILIAVAIQYFVIE</sequence>
<evidence type="ECO:0000256" key="8">
    <source>
        <dbReference type="ARBA" id="ARBA00067092"/>
    </source>
</evidence>
<name>A0A8C1MWN0_CYPCA</name>
<feature type="compositionally biased region" description="Acidic residues" evidence="9">
    <location>
        <begin position="188"/>
        <end position="200"/>
    </location>
</feature>
<dbReference type="InterPro" id="IPR050617">
    <property type="entry name" value="E3_ligase_FN3/SPRY"/>
</dbReference>
<feature type="region of interest" description="Disordered" evidence="9">
    <location>
        <begin position="47"/>
        <end position="82"/>
    </location>
</feature>
<dbReference type="SUPFAM" id="SSF49265">
    <property type="entry name" value="Fibronectin type III"/>
    <property type="match status" value="6"/>
</dbReference>
<organism evidence="12 13">
    <name type="scientific">Cyprinus carpio</name>
    <name type="common">Common carp</name>
    <dbReference type="NCBI Taxonomy" id="7962"/>
    <lineage>
        <taxon>Eukaryota</taxon>
        <taxon>Metazoa</taxon>
        <taxon>Chordata</taxon>
        <taxon>Craniata</taxon>
        <taxon>Vertebrata</taxon>
        <taxon>Euteleostomi</taxon>
        <taxon>Actinopterygii</taxon>
        <taxon>Neopterygii</taxon>
        <taxon>Teleostei</taxon>
        <taxon>Ostariophysi</taxon>
        <taxon>Cypriniformes</taxon>
        <taxon>Cyprinidae</taxon>
        <taxon>Cyprininae</taxon>
        <taxon>Cyprinus</taxon>
    </lineage>
</organism>
<dbReference type="PROSITE" id="PS50853">
    <property type="entry name" value="FN3"/>
    <property type="match status" value="8"/>
</dbReference>
<feature type="domain" description="Fibronectin type-III" evidence="11">
    <location>
        <begin position="354"/>
        <end position="447"/>
    </location>
</feature>
<feature type="domain" description="Fibronectin type-III" evidence="11">
    <location>
        <begin position="258"/>
        <end position="350"/>
    </location>
</feature>
<dbReference type="Ensembl" id="ENSCCRT00010091027.1">
    <property type="protein sequence ID" value="ENSCCRP00010082040.1"/>
    <property type="gene ID" value="ENSCCRG00010032935.1"/>
</dbReference>
<evidence type="ECO:0000256" key="6">
    <source>
        <dbReference type="ARBA" id="ARBA00023136"/>
    </source>
</evidence>
<keyword evidence="13" id="KW-1185">Reference proteome</keyword>
<keyword evidence="3" id="KW-0677">Repeat</keyword>
<dbReference type="PANTHER" id="PTHR24099:SF9">
    <property type="entry name" value="FIBRONECTIN TYPE-III DOMAIN-CONTAINING PROTEIN 3A"/>
    <property type="match status" value="1"/>
</dbReference>